<accession>A0A4D9DTC2</accession>
<gene>
    <name evidence="1" type="ORF">DR999_PMT16967</name>
</gene>
<evidence type="ECO:0000313" key="1">
    <source>
        <dbReference type="EMBL" id="TFK00901.1"/>
    </source>
</evidence>
<organism evidence="1 2">
    <name type="scientific">Platysternon megacephalum</name>
    <name type="common">big-headed turtle</name>
    <dbReference type="NCBI Taxonomy" id="55544"/>
    <lineage>
        <taxon>Eukaryota</taxon>
        <taxon>Metazoa</taxon>
        <taxon>Chordata</taxon>
        <taxon>Craniata</taxon>
        <taxon>Vertebrata</taxon>
        <taxon>Euteleostomi</taxon>
        <taxon>Archelosauria</taxon>
        <taxon>Testudinata</taxon>
        <taxon>Testudines</taxon>
        <taxon>Cryptodira</taxon>
        <taxon>Durocryptodira</taxon>
        <taxon>Testudinoidea</taxon>
        <taxon>Platysternidae</taxon>
        <taxon>Platysternon</taxon>
    </lineage>
</organism>
<comment type="caution">
    <text evidence="1">The sequence shown here is derived from an EMBL/GenBank/DDBJ whole genome shotgun (WGS) entry which is preliminary data.</text>
</comment>
<reference evidence="1 2" key="2">
    <citation type="submission" date="2019-04" db="EMBL/GenBank/DDBJ databases">
        <title>The genome sequence of big-headed turtle.</title>
        <authorList>
            <person name="Gong S."/>
        </authorList>
    </citation>
    <scope>NUCLEOTIDE SEQUENCE [LARGE SCALE GENOMIC DNA]</scope>
    <source>
        <strain evidence="1">DO16091913</strain>
        <tissue evidence="1">Muscle</tissue>
    </source>
</reference>
<reference evidence="1 2" key="1">
    <citation type="submission" date="2019-04" db="EMBL/GenBank/DDBJ databases">
        <title>Draft genome of the big-headed turtle Platysternon megacephalum.</title>
        <authorList>
            <person name="Gong S."/>
        </authorList>
    </citation>
    <scope>NUCLEOTIDE SEQUENCE [LARGE SCALE GENOMIC DNA]</scope>
    <source>
        <strain evidence="1">DO16091913</strain>
        <tissue evidence="1">Muscle</tissue>
    </source>
</reference>
<evidence type="ECO:0000313" key="2">
    <source>
        <dbReference type="Proteomes" id="UP000297703"/>
    </source>
</evidence>
<sequence>MSDRVCISITPRGPAGKTGGPLCSCDVQPFTGRNVFNLLGSVPLPERGRLCLRAGGCVRGRLCLHAAVPACGWLCTWAVVPPCGCTCVQMTVYVGGCACVWMTVYVGGCACVREDGCEYTVFLRNVPICVCGMDACMHFSVAACLCACESMGTHTCTRTRTPLPSAGWNVSVRQTAVLVPSCG</sequence>
<proteinExistence type="predicted"/>
<dbReference type="EMBL" id="QXTE01000252">
    <property type="protein sequence ID" value="TFK00901.1"/>
    <property type="molecule type" value="Genomic_DNA"/>
</dbReference>
<keyword evidence="2" id="KW-1185">Reference proteome</keyword>
<name>A0A4D9DTC2_9SAUR</name>
<protein>
    <submittedName>
        <fullName evidence="1">Protein FAM98C</fullName>
    </submittedName>
</protein>
<dbReference type="Proteomes" id="UP000297703">
    <property type="component" value="Unassembled WGS sequence"/>
</dbReference>
<dbReference type="AlphaFoldDB" id="A0A4D9DTC2"/>